<dbReference type="EMBL" id="SNXE01000004">
    <property type="protein sequence ID" value="TDP09560.1"/>
    <property type="molecule type" value="Genomic_DNA"/>
</dbReference>
<evidence type="ECO:0000313" key="1">
    <source>
        <dbReference type="EMBL" id="TDP09560.1"/>
    </source>
</evidence>
<organism evidence="1 2">
    <name type="scientific">Roseateles asaccharophilus</name>
    <dbReference type="NCBI Taxonomy" id="582607"/>
    <lineage>
        <taxon>Bacteria</taxon>
        <taxon>Pseudomonadati</taxon>
        <taxon>Pseudomonadota</taxon>
        <taxon>Betaproteobacteria</taxon>
        <taxon>Burkholderiales</taxon>
        <taxon>Sphaerotilaceae</taxon>
        <taxon>Roseateles</taxon>
    </lineage>
</organism>
<dbReference type="Gene3D" id="3.30.559.10">
    <property type="entry name" value="Chloramphenicol acetyltransferase-like domain"/>
    <property type="match status" value="1"/>
</dbReference>
<accession>A0A4R6N351</accession>
<dbReference type="Proteomes" id="UP000295357">
    <property type="component" value="Unassembled WGS sequence"/>
</dbReference>
<protein>
    <submittedName>
        <fullName evidence="1">Chloramphenicol O-acetyltransferase type A</fullName>
    </submittedName>
</protein>
<dbReference type="Pfam" id="PF00302">
    <property type="entry name" value="CAT"/>
    <property type="match status" value="1"/>
</dbReference>
<reference evidence="1 2" key="1">
    <citation type="submission" date="2019-03" db="EMBL/GenBank/DDBJ databases">
        <title>Genomic Encyclopedia of Type Strains, Phase IV (KMG-IV): sequencing the most valuable type-strain genomes for metagenomic binning, comparative biology and taxonomic classification.</title>
        <authorList>
            <person name="Goeker M."/>
        </authorList>
    </citation>
    <scope>NUCLEOTIDE SEQUENCE [LARGE SCALE GENOMIC DNA]</scope>
    <source>
        <strain evidence="1 2">DSM 25082</strain>
    </source>
</reference>
<dbReference type="PANTHER" id="PTHR38474:SF1">
    <property type="entry name" value="SLR0299 PROTEIN"/>
    <property type="match status" value="1"/>
</dbReference>
<dbReference type="GO" id="GO:0008811">
    <property type="term" value="F:chloramphenicol O-acetyltransferase activity"/>
    <property type="evidence" value="ECO:0007669"/>
    <property type="project" value="InterPro"/>
</dbReference>
<dbReference type="PANTHER" id="PTHR38474">
    <property type="entry name" value="SLR0299 PROTEIN"/>
    <property type="match status" value="1"/>
</dbReference>
<dbReference type="InterPro" id="IPR023213">
    <property type="entry name" value="CAT-like_dom_sf"/>
</dbReference>
<dbReference type="InterPro" id="IPR001707">
    <property type="entry name" value="Cmp_AcTrfase"/>
</dbReference>
<keyword evidence="2" id="KW-1185">Reference proteome</keyword>
<dbReference type="RefSeq" id="WP_133603544.1">
    <property type="nucleotide sequence ID" value="NZ_JAUFPJ010000004.1"/>
</dbReference>
<proteinExistence type="predicted"/>
<gene>
    <name evidence="1" type="ORF">DFR39_104121</name>
</gene>
<dbReference type="SMART" id="SM01059">
    <property type="entry name" value="CAT"/>
    <property type="match status" value="1"/>
</dbReference>
<comment type="caution">
    <text evidence="1">The sequence shown here is derived from an EMBL/GenBank/DDBJ whole genome shotgun (WGS) entry which is preliminary data.</text>
</comment>
<dbReference type="OrthoDB" id="9801766at2"/>
<evidence type="ECO:0000313" key="2">
    <source>
        <dbReference type="Proteomes" id="UP000295357"/>
    </source>
</evidence>
<dbReference type="SUPFAM" id="SSF52777">
    <property type="entry name" value="CoA-dependent acyltransferases"/>
    <property type="match status" value="1"/>
</dbReference>
<sequence>MSTSERLDLGTWPRRAAFEHFRQLPHPHFNICVEVDLGNLASRVAQCPGATPFLVYHHAALRAANAVAPFRYRLEGSGVRVHQQVDGSTVVLREDQSIGFANLRYEPELSDFVAAALPVLERVRQPTQAMGGESRSDAPPLIHMTTLPWLRFSSFSFARGHEDSDTPKLAFGRMQERDGRLRMPVAVEVHHALMDGLHVAQFFEALEAALA</sequence>
<name>A0A4R6N351_9BURK</name>
<keyword evidence="1" id="KW-0808">Transferase</keyword>
<dbReference type="AlphaFoldDB" id="A0A4R6N351"/>